<dbReference type="OrthoDB" id="6781962at2759"/>
<name>A0A5N4AZ64_PHOPY</name>
<dbReference type="AlphaFoldDB" id="A0A5N4AZ64"/>
<sequence>MSDTKREFANKPCEIEISNCQTVTPKLLPSQNMNCPWISRAPFSSPIDLRIENTTANYKRKLSMDPPCEKIPCVAVQHSSNLFLHFLRLMQIFPEIHPATLHTTMVLCKNNFFCAVDKLLYAKKYITNDVGDQQTEQKVEKPQPHTNKSLNTKGAYLEISFPKAIVVRTLDDGVKPVDSSSTQNRKLRILQQGPAGEFTGEDISKSSTIDVPFVASSSTSSTCSTMGDN</sequence>
<keyword evidence="2" id="KW-1185">Reference proteome</keyword>
<accession>A0A5N4AZ64</accession>
<dbReference type="InParanoid" id="A0A5N4AZ64"/>
<evidence type="ECO:0000313" key="1">
    <source>
        <dbReference type="EMBL" id="KAB0802635.1"/>
    </source>
</evidence>
<gene>
    <name evidence="1" type="ORF">PPYR_04821</name>
</gene>
<dbReference type="Proteomes" id="UP000327044">
    <property type="component" value="Unassembled WGS sequence"/>
</dbReference>
<protein>
    <submittedName>
        <fullName evidence="1">Uncharacterized protein</fullName>
    </submittedName>
</protein>
<comment type="caution">
    <text evidence="1">The sequence shown here is derived from an EMBL/GenBank/DDBJ whole genome shotgun (WGS) entry which is preliminary data.</text>
</comment>
<organism evidence="1 2">
    <name type="scientific">Photinus pyralis</name>
    <name type="common">Common eastern firefly</name>
    <name type="synonym">Lampyris pyralis</name>
    <dbReference type="NCBI Taxonomy" id="7054"/>
    <lineage>
        <taxon>Eukaryota</taxon>
        <taxon>Metazoa</taxon>
        <taxon>Ecdysozoa</taxon>
        <taxon>Arthropoda</taxon>
        <taxon>Hexapoda</taxon>
        <taxon>Insecta</taxon>
        <taxon>Pterygota</taxon>
        <taxon>Neoptera</taxon>
        <taxon>Endopterygota</taxon>
        <taxon>Coleoptera</taxon>
        <taxon>Polyphaga</taxon>
        <taxon>Elateriformia</taxon>
        <taxon>Elateroidea</taxon>
        <taxon>Lampyridae</taxon>
        <taxon>Lampyrinae</taxon>
        <taxon>Photinus</taxon>
    </lineage>
</organism>
<dbReference type="EMBL" id="VVIM01000002">
    <property type="protein sequence ID" value="KAB0802635.1"/>
    <property type="molecule type" value="Genomic_DNA"/>
</dbReference>
<reference evidence="1 2" key="1">
    <citation type="journal article" date="2018" name="Elife">
        <title>Firefly genomes illuminate parallel origins of bioluminescence in beetles.</title>
        <authorList>
            <person name="Fallon T.R."/>
            <person name="Lower S.E."/>
            <person name="Chang C.H."/>
            <person name="Bessho-Uehara M."/>
            <person name="Martin G.J."/>
            <person name="Bewick A.J."/>
            <person name="Behringer M."/>
            <person name="Debat H.J."/>
            <person name="Wong I."/>
            <person name="Day J.C."/>
            <person name="Suvorov A."/>
            <person name="Silva C.J."/>
            <person name="Stanger-Hall K.F."/>
            <person name="Hall D.W."/>
            <person name="Schmitz R.J."/>
            <person name="Nelson D.R."/>
            <person name="Lewis S.M."/>
            <person name="Shigenobu S."/>
            <person name="Bybee S.M."/>
            <person name="Larracuente A.M."/>
            <person name="Oba Y."/>
            <person name="Weng J.K."/>
        </authorList>
    </citation>
    <scope>NUCLEOTIDE SEQUENCE [LARGE SCALE GENOMIC DNA]</scope>
    <source>
        <strain evidence="1">1611_PpyrPB1</strain>
        <tissue evidence="1">Whole body</tissue>
    </source>
</reference>
<proteinExistence type="predicted"/>
<evidence type="ECO:0000313" key="2">
    <source>
        <dbReference type="Proteomes" id="UP000327044"/>
    </source>
</evidence>